<dbReference type="GO" id="GO:0051959">
    <property type="term" value="F:dynein light intermediate chain binding"/>
    <property type="evidence" value="ECO:0007669"/>
    <property type="project" value="InterPro"/>
</dbReference>
<gene>
    <name evidence="2" type="primary">Dnah5</name>
    <name evidence="2" type="ORF">AK812_SmicGene12707</name>
</gene>
<dbReference type="InterPro" id="IPR026983">
    <property type="entry name" value="DHC"/>
</dbReference>
<proteinExistence type="predicted"/>
<dbReference type="InterPro" id="IPR024317">
    <property type="entry name" value="Dynein_heavy_chain_D4_dom"/>
</dbReference>
<organism evidence="2 3">
    <name type="scientific">Symbiodinium microadriaticum</name>
    <name type="common">Dinoflagellate</name>
    <name type="synonym">Zooxanthella microadriatica</name>
    <dbReference type="NCBI Taxonomy" id="2951"/>
    <lineage>
        <taxon>Eukaryota</taxon>
        <taxon>Sar</taxon>
        <taxon>Alveolata</taxon>
        <taxon>Dinophyceae</taxon>
        <taxon>Suessiales</taxon>
        <taxon>Symbiodiniaceae</taxon>
        <taxon>Symbiodinium</taxon>
    </lineage>
</organism>
<protein>
    <submittedName>
        <fullName evidence="2">Dynein heavy chain 5, axonemal</fullName>
    </submittedName>
</protein>
<dbReference type="Gene3D" id="3.40.50.300">
    <property type="entry name" value="P-loop containing nucleotide triphosphate hydrolases"/>
    <property type="match status" value="1"/>
</dbReference>
<dbReference type="OMA" id="EENMISM"/>
<dbReference type="OrthoDB" id="444750at2759"/>
<sequence length="203" mass="22960">MSRSAKAMQLVLFDEAMQHLMKINRTIQQKRGSAMLVGVGGSGKQSLARITITKTYNDNALFEDLKALCIRAGVKGPPVAVIRWTFHVMLSNGTQQYDFEKKDAMCGDVRNDFVKENPNMEVNAKFPIRAQKFPAVFTVNINWFMPWPEAALVAVSSAFLSTYKWYWSEPLNDIAFQAIKYEEINVQERSVNVGLQKLKEACA</sequence>
<dbReference type="GO" id="GO:0007018">
    <property type="term" value="P:microtubule-based movement"/>
    <property type="evidence" value="ECO:0007669"/>
    <property type="project" value="InterPro"/>
</dbReference>
<dbReference type="EMBL" id="LSRX01000215">
    <property type="protein sequence ID" value="OLQ04231.1"/>
    <property type="molecule type" value="Genomic_DNA"/>
</dbReference>
<keyword evidence="3" id="KW-1185">Reference proteome</keyword>
<evidence type="ECO:0000313" key="3">
    <source>
        <dbReference type="Proteomes" id="UP000186817"/>
    </source>
</evidence>
<feature type="domain" description="Dynein heavy chain AAA module D4" evidence="1">
    <location>
        <begin position="8"/>
        <end position="76"/>
    </location>
</feature>
<reference evidence="2 3" key="1">
    <citation type="submission" date="2016-02" db="EMBL/GenBank/DDBJ databases">
        <title>Genome analysis of coral dinoflagellate symbionts highlights evolutionary adaptations to a symbiotic lifestyle.</title>
        <authorList>
            <person name="Aranda M."/>
            <person name="Li Y."/>
            <person name="Liew Y.J."/>
            <person name="Baumgarten S."/>
            <person name="Simakov O."/>
            <person name="Wilson M."/>
            <person name="Piel J."/>
            <person name="Ashoor H."/>
            <person name="Bougouffa S."/>
            <person name="Bajic V.B."/>
            <person name="Ryu T."/>
            <person name="Ravasi T."/>
            <person name="Bayer T."/>
            <person name="Micklem G."/>
            <person name="Kim H."/>
            <person name="Bhak J."/>
            <person name="Lajeunesse T.C."/>
            <person name="Voolstra C.R."/>
        </authorList>
    </citation>
    <scope>NUCLEOTIDE SEQUENCE [LARGE SCALE GENOMIC DNA]</scope>
    <source>
        <strain evidence="2 3">CCMP2467</strain>
    </source>
</reference>
<dbReference type="Proteomes" id="UP000186817">
    <property type="component" value="Unassembled WGS sequence"/>
</dbReference>
<dbReference type="GO" id="GO:0030286">
    <property type="term" value="C:dynein complex"/>
    <property type="evidence" value="ECO:0007669"/>
    <property type="project" value="InterPro"/>
</dbReference>
<comment type="caution">
    <text evidence="2">The sequence shown here is derived from an EMBL/GenBank/DDBJ whole genome shotgun (WGS) entry which is preliminary data.</text>
</comment>
<dbReference type="AlphaFoldDB" id="A0A1Q9E9Z2"/>
<name>A0A1Q9E9Z2_SYMMI</name>
<dbReference type="GO" id="GO:0045505">
    <property type="term" value="F:dynein intermediate chain binding"/>
    <property type="evidence" value="ECO:0007669"/>
    <property type="project" value="InterPro"/>
</dbReference>
<feature type="domain" description="Dynein heavy chain AAA module D4" evidence="1">
    <location>
        <begin position="121"/>
        <end position="185"/>
    </location>
</feature>
<evidence type="ECO:0000259" key="1">
    <source>
        <dbReference type="Pfam" id="PF12780"/>
    </source>
</evidence>
<dbReference type="PANTHER" id="PTHR46961">
    <property type="entry name" value="DYNEIN HEAVY CHAIN 1, AXONEMAL-LIKE PROTEIN"/>
    <property type="match status" value="1"/>
</dbReference>
<dbReference type="SUPFAM" id="SSF52540">
    <property type="entry name" value="P-loop containing nucleoside triphosphate hydrolases"/>
    <property type="match status" value="1"/>
</dbReference>
<evidence type="ECO:0000313" key="2">
    <source>
        <dbReference type="EMBL" id="OLQ04231.1"/>
    </source>
</evidence>
<accession>A0A1Q9E9Z2</accession>
<dbReference type="Pfam" id="PF12780">
    <property type="entry name" value="AAA_8"/>
    <property type="match status" value="2"/>
</dbReference>
<dbReference type="InterPro" id="IPR027417">
    <property type="entry name" value="P-loop_NTPase"/>
</dbReference>